<sequence>MIDTSVSSVVALLTVRSVRQKEVFDVLEQQSRSALLPDAIISTISGQITIQVRYESLECKDIVVNQKPDEIYSWRMLPRRPPIAGWSPNACIILWSTSTFSLSIFIVVLH</sequence>
<keyword evidence="1" id="KW-0812">Transmembrane</keyword>
<evidence type="ECO:0000313" key="3">
    <source>
        <dbReference type="Proteomes" id="UP001196413"/>
    </source>
</evidence>
<proteinExistence type="predicted"/>
<organism evidence="2 3">
    <name type="scientific">Parelaphostrongylus tenuis</name>
    <name type="common">Meningeal worm</name>
    <dbReference type="NCBI Taxonomy" id="148309"/>
    <lineage>
        <taxon>Eukaryota</taxon>
        <taxon>Metazoa</taxon>
        <taxon>Ecdysozoa</taxon>
        <taxon>Nematoda</taxon>
        <taxon>Chromadorea</taxon>
        <taxon>Rhabditida</taxon>
        <taxon>Rhabditina</taxon>
        <taxon>Rhabditomorpha</taxon>
        <taxon>Strongyloidea</taxon>
        <taxon>Metastrongylidae</taxon>
        <taxon>Parelaphostrongylus</taxon>
    </lineage>
</organism>
<dbReference type="AlphaFoldDB" id="A0AAD5NCE1"/>
<evidence type="ECO:0000313" key="2">
    <source>
        <dbReference type="EMBL" id="KAJ1365719.1"/>
    </source>
</evidence>
<name>A0AAD5NCE1_PARTN</name>
<feature type="transmembrane region" description="Helical" evidence="1">
    <location>
        <begin position="86"/>
        <end position="109"/>
    </location>
</feature>
<evidence type="ECO:0000256" key="1">
    <source>
        <dbReference type="SAM" id="Phobius"/>
    </source>
</evidence>
<gene>
    <name evidence="2" type="ORF">KIN20_026135</name>
</gene>
<protein>
    <submittedName>
        <fullName evidence="2">Uncharacterized protein</fullName>
    </submittedName>
</protein>
<keyword evidence="3" id="KW-1185">Reference proteome</keyword>
<reference evidence="2" key="1">
    <citation type="submission" date="2021-06" db="EMBL/GenBank/DDBJ databases">
        <title>Parelaphostrongylus tenuis whole genome reference sequence.</title>
        <authorList>
            <person name="Garwood T.J."/>
            <person name="Larsen P.A."/>
            <person name="Fountain-Jones N.M."/>
            <person name="Garbe J.R."/>
            <person name="Macchietto M.G."/>
            <person name="Kania S.A."/>
            <person name="Gerhold R.W."/>
            <person name="Richards J.E."/>
            <person name="Wolf T.M."/>
        </authorList>
    </citation>
    <scope>NUCLEOTIDE SEQUENCE</scope>
    <source>
        <strain evidence="2">MNPRO001-30</strain>
        <tissue evidence="2">Meninges</tissue>
    </source>
</reference>
<keyword evidence="1" id="KW-1133">Transmembrane helix</keyword>
<comment type="caution">
    <text evidence="2">The sequence shown here is derived from an EMBL/GenBank/DDBJ whole genome shotgun (WGS) entry which is preliminary data.</text>
</comment>
<accession>A0AAD5NCE1</accession>
<keyword evidence="1" id="KW-0472">Membrane</keyword>
<dbReference type="EMBL" id="JAHQIW010005342">
    <property type="protein sequence ID" value="KAJ1365719.1"/>
    <property type="molecule type" value="Genomic_DNA"/>
</dbReference>
<dbReference type="Proteomes" id="UP001196413">
    <property type="component" value="Unassembled WGS sequence"/>
</dbReference>